<evidence type="ECO:0000313" key="1">
    <source>
        <dbReference type="EMBL" id="QDU25346.1"/>
    </source>
</evidence>
<dbReference type="OrthoDB" id="276933at2"/>
<protein>
    <submittedName>
        <fullName evidence="1">Uncharacterized protein</fullName>
    </submittedName>
</protein>
<gene>
    <name evidence="1" type="ORF">ETAA8_04120</name>
</gene>
<organism evidence="1 2">
    <name type="scientific">Anatilimnocola aggregata</name>
    <dbReference type="NCBI Taxonomy" id="2528021"/>
    <lineage>
        <taxon>Bacteria</taxon>
        <taxon>Pseudomonadati</taxon>
        <taxon>Planctomycetota</taxon>
        <taxon>Planctomycetia</taxon>
        <taxon>Pirellulales</taxon>
        <taxon>Pirellulaceae</taxon>
        <taxon>Anatilimnocola</taxon>
    </lineage>
</organism>
<dbReference type="EMBL" id="CP036274">
    <property type="protein sequence ID" value="QDU25346.1"/>
    <property type="molecule type" value="Genomic_DNA"/>
</dbReference>
<accession>A0A517Y569</accession>
<name>A0A517Y569_9BACT</name>
<dbReference type="Proteomes" id="UP000315017">
    <property type="component" value="Chromosome"/>
</dbReference>
<reference evidence="1 2" key="1">
    <citation type="submission" date="2019-02" db="EMBL/GenBank/DDBJ databases">
        <title>Deep-cultivation of Planctomycetes and their phenomic and genomic characterization uncovers novel biology.</title>
        <authorList>
            <person name="Wiegand S."/>
            <person name="Jogler M."/>
            <person name="Boedeker C."/>
            <person name="Pinto D."/>
            <person name="Vollmers J."/>
            <person name="Rivas-Marin E."/>
            <person name="Kohn T."/>
            <person name="Peeters S.H."/>
            <person name="Heuer A."/>
            <person name="Rast P."/>
            <person name="Oberbeckmann S."/>
            <person name="Bunk B."/>
            <person name="Jeske O."/>
            <person name="Meyerdierks A."/>
            <person name="Storesund J.E."/>
            <person name="Kallscheuer N."/>
            <person name="Luecker S."/>
            <person name="Lage O.M."/>
            <person name="Pohl T."/>
            <person name="Merkel B.J."/>
            <person name="Hornburger P."/>
            <person name="Mueller R.-W."/>
            <person name="Bruemmer F."/>
            <person name="Labrenz M."/>
            <person name="Spormann A.M."/>
            <person name="Op den Camp H."/>
            <person name="Overmann J."/>
            <person name="Amann R."/>
            <person name="Jetten M.S.M."/>
            <person name="Mascher T."/>
            <person name="Medema M.H."/>
            <person name="Devos D.P."/>
            <person name="Kaster A.-K."/>
            <person name="Ovreas L."/>
            <person name="Rohde M."/>
            <person name="Galperin M.Y."/>
            <person name="Jogler C."/>
        </authorList>
    </citation>
    <scope>NUCLEOTIDE SEQUENCE [LARGE SCALE GENOMIC DNA]</scope>
    <source>
        <strain evidence="1 2">ETA_A8</strain>
    </source>
</reference>
<proteinExistence type="predicted"/>
<sequence length="111" mass="12013">MNLPSPGDLAKTNQRLASNNARVTALLNSLPLLLDHLIAAADRRDWLEVVRQSESLAEMGRAMKCDTLAIPAGELAAVTEARSSELEIKRHLLRVIGAAGRARKTSFLAGR</sequence>
<evidence type="ECO:0000313" key="2">
    <source>
        <dbReference type="Proteomes" id="UP000315017"/>
    </source>
</evidence>
<dbReference type="AlphaFoldDB" id="A0A517Y569"/>
<dbReference type="KEGG" id="aagg:ETAA8_04120"/>
<keyword evidence="2" id="KW-1185">Reference proteome</keyword>
<dbReference type="RefSeq" id="WP_145084142.1">
    <property type="nucleotide sequence ID" value="NZ_CP036274.1"/>
</dbReference>